<evidence type="ECO:0000313" key="2">
    <source>
        <dbReference type="EMBL" id="RCV09893.1"/>
    </source>
</evidence>
<gene>
    <name evidence="2" type="ORF">SETIT_2G066300v2</name>
</gene>
<feature type="compositionally biased region" description="Polar residues" evidence="1">
    <location>
        <begin position="19"/>
        <end position="30"/>
    </location>
</feature>
<name>A0A368PWB4_SETIT</name>
<protein>
    <submittedName>
        <fullName evidence="2">Uncharacterized protein</fullName>
    </submittedName>
</protein>
<sequence>MPGPTAGCGTHARRAAGSGTHTPSRSPLQGSTFSWARRWMVARVAAGGGRGGRWAAARGRGGGTLGGVMLRSWIWCSGACGHDQPARCARRWKTSPRPAPGSLVALRRLGLLLATRDPNPFPYPSLPFLSPSFHPTSAWACSGRSSWMARG</sequence>
<dbReference type="EMBL" id="CM003529">
    <property type="protein sequence ID" value="RCV09893.1"/>
    <property type="molecule type" value="Genomic_DNA"/>
</dbReference>
<feature type="region of interest" description="Disordered" evidence="1">
    <location>
        <begin position="1"/>
        <end position="30"/>
    </location>
</feature>
<proteinExistence type="predicted"/>
<reference evidence="2" key="1">
    <citation type="journal article" date="2012" name="Nat. Biotechnol.">
        <title>Reference genome sequence of the model plant Setaria.</title>
        <authorList>
            <person name="Bennetzen J.L."/>
            <person name="Schmutz J."/>
            <person name="Wang H."/>
            <person name="Percifield R."/>
            <person name="Hawkins J."/>
            <person name="Pontaroli A.C."/>
            <person name="Estep M."/>
            <person name="Feng L."/>
            <person name="Vaughn J.N."/>
            <person name="Grimwood J."/>
            <person name="Jenkins J."/>
            <person name="Barry K."/>
            <person name="Lindquist E."/>
            <person name="Hellsten U."/>
            <person name="Deshpande S."/>
            <person name="Wang X."/>
            <person name="Wu X."/>
            <person name="Mitros T."/>
            <person name="Triplett J."/>
            <person name="Yang X."/>
            <person name="Ye C.Y."/>
            <person name="Mauro-Herrera M."/>
            <person name="Wang L."/>
            <person name="Li P."/>
            <person name="Sharma M."/>
            <person name="Sharma R."/>
            <person name="Ronald P.C."/>
            <person name="Panaud O."/>
            <person name="Kellogg E.A."/>
            <person name="Brutnell T.P."/>
            <person name="Doust A.N."/>
            <person name="Tuskan G.A."/>
            <person name="Rokhsar D."/>
            <person name="Devos K.M."/>
        </authorList>
    </citation>
    <scope>NUCLEOTIDE SEQUENCE [LARGE SCALE GENOMIC DNA]</scope>
    <source>
        <strain evidence="2">Yugu1</strain>
    </source>
</reference>
<evidence type="ECO:0000256" key="1">
    <source>
        <dbReference type="SAM" id="MobiDB-lite"/>
    </source>
</evidence>
<accession>A0A368PWB4</accession>
<dbReference type="AlphaFoldDB" id="A0A368PWB4"/>
<reference evidence="2" key="2">
    <citation type="submission" date="2015-07" db="EMBL/GenBank/DDBJ databases">
        <authorList>
            <person name="Noorani M."/>
        </authorList>
    </citation>
    <scope>NUCLEOTIDE SEQUENCE</scope>
    <source>
        <strain evidence="2">Yugu1</strain>
    </source>
</reference>
<organism evidence="2">
    <name type="scientific">Setaria italica</name>
    <name type="common">Foxtail millet</name>
    <name type="synonym">Panicum italicum</name>
    <dbReference type="NCBI Taxonomy" id="4555"/>
    <lineage>
        <taxon>Eukaryota</taxon>
        <taxon>Viridiplantae</taxon>
        <taxon>Streptophyta</taxon>
        <taxon>Embryophyta</taxon>
        <taxon>Tracheophyta</taxon>
        <taxon>Spermatophyta</taxon>
        <taxon>Magnoliopsida</taxon>
        <taxon>Liliopsida</taxon>
        <taxon>Poales</taxon>
        <taxon>Poaceae</taxon>
        <taxon>PACMAD clade</taxon>
        <taxon>Panicoideae</taxon>
        <taxon>Panicodae</taxon>
        <taxon>Paniceae</taxon>
        <taxon>Cenchrinae</taxon>
        <taxon>Setaria</taxon>
    </lineage>
</organism>